<dbReference type="Proteomes" id="UP000838763">
    <property type="component" value="Unassembled WGS sequence"/>
</dbReference>
<dbReference type="InterPro" id="IPR051380">
    <property type="entry name" value="pH-response_reg_palI/RIM9"/>
</dbReference>
<keyword evidence="3" id="KW-1185">Reference proteome</keyword>
<dbReference type="AlphaFoldDB" id="A0A9P1H4D8"/>
<dbReference type="GO" id="GO:0005886">
    <property type="term" value="C:plasma membrane"/>
    <property type="evidence" value="ECO:0007669"/>
    <property type="project" value="InterPro"/>
</dbReference>
<accession>A0A9P1H4D8</accession>
<dbReference type="Gene3D" id="1.20.140.150">
    <property type="match status" value="1"/>
</dbReference>
<evidence type="ECO:0000313" key="3">
    <source>
        <dbReference type="Proteomes" id="UP000838763"/>
    </source>
</evidence>
<dbReference type="PANTHER" id="PTHR28013:SF7">
    <property type="entry name" value="PALI-DOMAIN-CONTAINING PROTEIN"/>
    <property type="match status" value="1"/>
</dbReference>
<protein>
    <recommendedName>
        <fullName evidence="4">Pali-domain-containing protein</fullName>
    </recommendedName>
</protein>
<evidence type="ECO:0000313" key="2">
    <source>
        <dbReference type="EMBL" id="CAI4215114.1"/>
    </source>
</evidence>
<feature type="transmembrane region" description="Helical" evidence="1">
    <location>
        <begin position="12"/>
        <end position="31"/>
    </location>
</feature>
<feature type="transmembrane region" description="Helical" evidence="1">
    <location>
        <begin position="102"/>
        <end position="125"/>
    </location>
</feature>
<dbReference type="OrthoDB" id="2354757at2759"/>
<gene>
    <name evidence="2" type="ORF">PPNO1_LOCUS4834</name>
</gene>
<dbReference type="GO" id="GO:0035838">
    <property type="term" value="C:growing cell tip"/>
    <property type="evidence" value="ECO:0007669"/>
    <property type="project" value="TreeGrafter"/>
</dbReference>
<dbReference type="GO" id="GO:0032153">
    <property type="term" value="C:cell division site"/>
    <property type="evidence" value="ECO:0007669"/>
    <property type="project" value="TreeGrafter"/>
</dbReference>
<organism evidence="2 3">
    <name type="scientific">Parascedosporium putredinis</name>
    <dbReference type="NCBI Taxonomy" id="1442378"/>
    <lineage>
        <taxon>Eukaryota</taxon>
        <taxon>Fungi</taxon>
        <taxon>Dikarya</taxon>
        <taxon>Ascomycota</taxon>
        <taxon>Pezizomycotina</taxon>
        <taxon>Sordariomycetes</taxon>
        <taxon>Hypocreomycetidae</taxon>
        <taxon>Microascales</taxon>
        <taxon>Microascaceae</taxon>
        <taxon>Parascedosporium</taxon>
    </lineage>
</organism>
<dbReference type="PANTHER" id="PTHR28013">
    <property type="entry name" value="PROTEIN DCV1-RELATED"/>
    <property type="match status" value="1"/>
</dbReference>
<dbReference type="EMBL" id="CALLCH030000012">
    <property type="protein sequence ID" value="CAI4215114.1"/>
    <property type="molecule type" value="Genomic_DNA"/>
</dbReference>
<keyword evidence="1" id="KW-0812">Transmembrane</keyword>
<dbReference type="InterPro" id="IPR009571">
    <property type="entry name" value="SUR7/Rim9-like_fungi"/>
</dbReference>
<keyword evidence="1" id="KW-0472">Membrane</keyword>
<comment type="caution">
    <text evidence="2">The sequence shown here is derived from an EMBL/GenBank/DDBJ whole genome shotgun (WGS) entry which is preliminary data.</text>
</comment>
<evidence type="ECO:0008006" key="4">
    <source>
        <dbReference type="Google" id="ProtNLM"/>
    </source>
</evidence>
<reference evidence="2" key="1">
    <citation type="submission" date="2022-11" db="EMBL/GenBank/DDBJ databases">
        <authorList>
            <person name="Scott C."/>
            <person name="Bruce N."/>
        </authorList>
    </citation>
    <scope>NUCLEOTIDE SEQUENCE</scope>
</reference>
<sequence>MKGNFCHMIGSFLLLIATILLIVTSITAPVVNKLGIITVDLGEDSRVGKEVSFGTFGWCVQDGGPDGEDVCSPAKVGYNPAEVMQSIDGTDMASYSEATTKALTRVLVLHPVAAGLNFIAFGLTLGASAIGSFIASLVAFTAFVVTAIVMICDFVLFGILRADINENDDSESHAYFSVGIWCVLVSALCSLLASILVFVTCCAGRFKKRRDVEKVAAPPAAPPARRRFWPRRR</sequence>
<dbReference type="Pfam" id="PF06687">
    <property type="entry name" value="SUR7"/>
    <property type="match status" value="1"/>
</dbReference>
<feature type="transmembrane region" description="Helical" evidence="1">
    <location>
        <begin position="174"/>
        <end position="200"/>
    </location>
</feature>
<proteinExistence type="predicted"/>
<feature type="transmembrane region" description="Helical" evidence="1">
    <location>
        <begin position="137"/>
        <end position="162"/>
    </location>
</feature>
<evidence type="ECO:0000256" key="1">
    <source>
        <dbReference type="SAM" id="Phobius"/>
    </source>
</evidence>
<name>A0A9P1H4D8_9PEZI</name>
<keyword evidence="1" id="KW-1133">Transmembrane helix</keyword>